<feature type="region of interest" description="Disordered" evidence="1">
    <location>
        <begin position="1"/>
        <end position="65"/>
    </location>
</feature>
<organism evidence="2 3">
    <name type="scientific">Elysia chlorotica</name>
    <name type="common">Eastern emerald elysia</name>
    <name type="synonym">Sea slug</name>
    <dbReference type="NCBI Taxonomy" id="188477"/>
    <lineage>
        <taxon>Eukaryota</taxon>
        <taxon>Metazoa</taxon>
        <taxon>Spiralia</taxon>
        <taxon>Lophotrochozoa</taxon>
        <taxon>Mollusca</taxon>
        <taxon>Gastropoda</taxon>
        <taxon>Heterobranchia</taxon>
        <taxon>Euthyneura</taxon>
        <taxon>Panpulmonata</taxon>
        <taxon>Sacoglossa</taxon>
        <taxon>Placobranchoidea</taxon>
        <taxon>Plakobranchidae</taxon>
        <taxon>Elysia</taxon>
    </lineage>
</organism>
<feature type="region of interest" description="Disordered" evidence="1">
    <location>
        <begin position="243"/>
        <end position="268"/>
    </location>
</feature>
<feature type="compositionally biased region" description="Basic and acidic residues" evidence="1">
    <location>
        <begin position="42"/>
        <end position="54"/>
    </location>
</feature>
<reference evidence="2 3" key="1">
    <citation type="submission" date="2019-01" db="EMBL/GenBank/DDBJ databases">
        <title>A draft genome assembly of the solar-powered sea slug Elysia chlorotica.</title>
        <authorList>
            <person name="Cai H."/>
            <person name="Li Q."/>
            <person name="Fang X."/>
            <person name="Li J."/>
            <person name="Curtis N.E."/>
            <person name="Altenburger A."/>
            <person name="Shibata T."/>
            <person name="Feng M."/>
            <person name="Maeda T."/>
            <person name="Schwartz J.A."/>
            <person name="Shigenobu S."/>
            <person name="Lundholm N."/>
            <person name="Nishiyama T."/>
            <person name="Yang H."/>
            <person name="Hasebe M."/>
            <person name="Li S."/>
            <person name="Pierce S.K."/>
            <person name="Wang J."/>
        </authorList>
    </citation>
    <scope>NUCLEOTIDE SEQUENCE [LARGE SCALE GENOMIC DNA]</scope>
    <source>
        <strain evidence="2">EC2010</strain>
        <tissue evidence="2">Whole organism of an adult</tissue>
    </source>
</reference>
<dbReference type="STRING" id="188477.A0A433TXV2"/>
<evidence type="ECO:0000313" key="2">
    <source>
        <dbReference type="EMBL" id="RUS86367.1"/>
    </source>
</evidence>
<feature type="compositionally biased region" description="Basic and acidic residues" evidence="1">
    <location>
        <begin position="10"/>
        <end position="23"/>
    </location>
</feature>
<sequence>MIHVTTEIGKPGRKEREKRHFPDSHNQPGTIPAYKPRGRKYIPHENGKEEEWKPHNQNFEPELTVNGPDWNSRLKYIPHPENPEYPAAEIWPNNWRSMRPYPYTYKRSQNEWILDPGLSKVGLRCVFDGVHRATAVSENELTHSMLFGKGRNEESIQKRNELNEASPGDKSYQVPEYSPSFHQTQRETSAPKFSFSNAPYAPIRKKQPDTCVPLVPLPRVKREPHRQIQEVKLKQEEIDDVRRLDSWQPAKPISTTVPQLDPADLKKY</sequence>
<proteinExistence type="predicted"/>
<dbReference type="PANTHER" id="PTHR35845:SF1">
    <property type="entry name" value="SPERMATOGENESIS-ASSOCIATED SERINE-RICH PROTEIN 1"/>
    <property type="match status" value="1"/>
</dbReference>
<evidence type="ECO:0000256" key="1">
    <source>
        <dbReference type="SAM" id="MobiDB-lite"/>
    </source>
</evidence>
<dbReference type="AlphaFoldDB" id="A0A433TXV2"/>
<dbReference type="OrthoDB" id="186791at2759"/>
<dbReference type="Pfam" id="PF15160">
    <property type="entry name" value="SASRP1"/>
    <property type="match status" value="1"/>
</dbReference>
<name>A0A433TXV2_ELYCH</name>
<dbReference type="PANTHER" id="PTHR35845">
    <property type="entry name" value="SPERMATOGENESIS-ASSOCIATED SERINE-RICH PROTEIN 1"/>
    <property type="match status" value="1"/>
</dbReference>
<dbReference type="InterPro" id="IPR029165">
    <property type="entry name" value="SASRP1"/>
</dbReference>
<protein>
    <submittedName>
        <fullName evidence="2">Uncharacterized protein</fullName>
    </submittedName>
</protein>
<evidence type="ECO:0000313" key="3">
    <source>
        <dbReference type="Proteomes" id="UP000271974"/>
    </source>
</evidence>
<keyword evidence="3" id="KW-1185">Reference proteome</keyword>
<comment type="caution">
    <text evidence="2">The sequence shown here is derived from an EMBL/GenBank/DDBJ whole genome shotgun (WGS) entry which is preliminary data.</text>
</comment>
<dbReference type="Proteomes" id="UP000271974">
    <property type="component" value="Unassembled WGS sequence"/>
</dbReference>
<accession>A0A433TXV2</accession>
<dbReference type="EMBL" id="RQTK01000141">
    <property type="protein sequence ID" value="RUS86367.1"/>
    <property type="molecule type" value="Genomic_DNA"/>
</dbReference>
<gene>
    <name evidence="2" type="ORF">EGW08_005885</name>
</gene>